<proteinExistence type="predicted"/>
<name>A0A0X3PVJ4_SCHSO</name>
<evidence type="ECO:0000313" key="1">
    <source>
        <dbReference type="EMBL" id="JAP55669.1"/>
    </source>
</evidence>
<sequence length="153" mass="17101">MLCRGCRFFPLGSVISHNRTVFQGTPAFPVDLNHVTLLGSVASNGVTIESWKGNRELAVFNLLTRARYRAADRFLMKLVYHRIHVFDQPLINRIRGLSQGDRVCVIGAFTSFRKSSNDWMQCITAQNVILHGAAGQEVEPPADEGLTEMLDEP</sequence>
<protein>
    <submittedName>
        <fullName evidence="1">Single-strand binding protein family</fullName>
    </submittedName>
</protein>
<dbReference type="SUPFAM" id="SSF50249">
    <property type="entry name" value="Nucleic acid-binding proteins"/>
    <property type="match status" value="1"/>
</dbReference>
<reference evidence="1" key="1">
    <citation type="submission" date="2016-01" db="EMBL/GenBank/DDBJ databases">
        <title>Reference transcriptome for the parasite Schistocephalus solidus: insights into the molecular evolution of parasitism.</title>
        <authorList>
            <person name="Hebert F.O."/>
            <person name="Grambauer S."/>
            <person name="Barber I."/>
            <person name="Landry C.R."/>
            <person name="Aubin-Horth N."/>
        </authorList>
    </citation>
    <scope>NUCLEOTIDE SEQUENCE</scope>
</reference>
<dbReference type="EMBL" id="GEEE01007556">
    <property type="protein sequence ID" value="JAP55669.1"/>
    <property type="molecule type" value="Transcribed_RNA"/>
</dbReference>
<dbReference type="InterPro" id="IPR012340">
    <property type="entry name" value="NA-bd_OB-fold"/>
</dbReference>
<organism evidence="1">
    <name type="scientific">Schistocephalus solidus</name>
    <name type="common">Tapeworm</name>
    <dbReference type="NCBI Taxonomy" id="70667"/>
    <lineage>
        <taxon>Eukaryota</taxon>
        <taxon>Metazoa</taxon>
        <taxon>Spiralia</taxon>
        <taxon>Lophotrochozoa</taxon>
        <taxon>Platyhelminthes</taxon>
        <taxon>Cestoda</taxon>
        <taxon>Eucestoda</taxon>
        <taxon>Diphyllobothriidea</taxon>
        <taxon>Diphyllobothriidae</taxon>
        <taxon>Schistocephalus</taxon>
    </lineage>
</organism>
<dbReference type="AlphaFoldDB" id="A0A0X3PVJ4"/>
<gene>
    <name evidence="1" type="ORF">TR136128</name>
</gene>
<accession>A0A0X3PVJ4</accession>
<dbReference type="Gene3D" id="2.40.50.140">
    <property type="entry name" value="Nucleic acid-binding proteins"/>
    <property type="match status" value="1"/>
</dbReference>